<gene>
    <name evidence="1" type="ORF">RY831_30155</name>
</gene>
<dbReference type="EMBL" id="JAWIIV010000053">
    <property type="protein sequence ID" value="MEC4723410.1"/>
    <property type="molecule type" value="Genomic_DNA"/>
</dbReference>
<dbReference type="Proteomes" id="UP001352263">
    <property type="component" value="Unassembled WGS sequence"/>
</dbReference>
<dbReference type="RefSeq" id="WP_326510022.1">
    <property type="nucleotide sequence ID" value="NZ_JAWIIV010000053.1"/>
</dbReference>
<evidence type="ECO:0000313" key="1">
    <source>
        <dbReference type="EMBL" id="MEC4723410.1"/>
    </source>
</evidence>
<evidence type="ECO:0000313" key="2">
    <source>
        <dbReference type="Proteomes" id="UP001352263"/>
    </source>
</evidence>
<keyword evidence="2" id="KW-1185">Reference proteome</keyword>
<sequence length="116" mass="12711">MTEAETLLLEPFLFDVDADALADRYFYRYCVPVAAYQELVTVQLEAGTITKKKESAHEYEPVKACIDGLAAVVVRFTKVGSGICAKLFQACLCQALRCSARKQLPSNMPFGVPEAG</sequence>
<comment type="caution">
    <text evidence="1">The sequence shown here is derived from an EMBL/GenBank/DDBJ whole genome shotgun (WGS) entry which is preliminary data.</text>
</comment>
<accession>A0ABU6JI92</accession>
<reference evidence="1 2" key="1">
    <citation type="submission" date="2023-10" db="EMBL/GenBank/DDBJ databases">
        <title>Noviherbaspirillum sp. CPCC 100848 genome assembly.</title>
        <authorList>
            <person name="Li X.Y."/>
            <person name="Fang X.M."/>
        </authorList>
    </citation>
    <scope>NUCLEOTIDE SEQUENCE [LARGE SCALE GENOMIC DNA]</scope>
    <source>
        <strain evidence="1 2">CPCC 100848</strain>
    </source>
</reference>
<proteinExistence type="predicted"/>
<name>A0ABU6JI92_9BURK</name>
<protein>
    <submittedName>
        <fullName evidence="1">Uncharacterized protein</fullName>
    </submittedName>
</protein>
<organism evidence="1 2">
    <name type="scientific">Noviherbaspirillum album</name>
    <dbReference type="NCBI Taxonomy" id="3080276"/>
    <lineage>
        <taxon>Bacteria</taxon>
        <taxon>Pseudomonadati</taxon>
        <taxon>Pseudomonadota</taxon>
        <taxon>Betaproteobacteria</taxon>
        <taxon>Burkholderiales</taxon>
        <taxon>Oxalobacteraceae</taxon>
        <taxon>Noviherbaspirillum</taxon>
    </lineage>
</organism>